<dbReference type="EMBL" id="CP005974">
    <property type="protein sequence ID" value="AJR09232.1"/>
    <property type="molecule type" value="Genomic_DNA"/>
</dbReference>
<accession>A0A0C5WSA8</accession>
<dbReference type="KEGG" id="pgb:H744_2c2576"/>
<organism evidence="1 2">
    <name type="scientific">Photobacterium gaetbulicola Gung47</name>
    <dbReference type="NCBI Taxonomy" id="658445"/>
    <lineage>
        <taxon>Bacteria</taxon>
        <taxon>Pseudomonadati</taxon>
        <taxon>Pseudomonadota</taxon>
        <taxon>Gammaproteobacteria</taxon>
        <taxon>Vibrionales</taxon>
        <taxon>Vibrionaceae</taxon>
        <taxon>Photobacterium</taxon>
    </lineage>
</organism>
<sequence>MPAGITVPQLSAKAKPALTVAVCRRYFDTCSLAAILLQLAVLKHNHPLGPRDHPRVVGGKDKGGPFLFIELLHDIEQLGGTLGIEVGGRLIGHHKTGTRRQRPRDGDPLLLPTRELGRSLVLLACQPHLRQQCTGPLAAGGIIVPLQLHHELDIFQRGKNRQQAVVLENKADMVAAKSNQCLFVELADIAAIDMHTPRAWTIDPPDHIEQRCLARARWPHDRNKLTLFDRKIEIFYRMYGKITVRVIGFA</sequence>
<dbReference type="Proteomes" id="UP000032303">
    <property type="component" value="Chromosome 2"/>
</dbReference>
<evidence type="ECO:0000313" key="1">
    <source>
        <dbReference type="EMBL" id="AJR09232.1"/>
    </source>
</evidence>
<dbReference type="STRING" id="658445.H744_2c2576"/>
<dbReference type="AntiFam" id="ANF00095">
    <property type="entry name" value="Shadow ORF (opposite ABC transporters)"/>
</dbReference>
<gene>
    <name evidence="1" type="ORF">H744_2c2576</name>
</gene>
<dbReference type="AntiFam" id="ANF00142">
    <property type="entry name" value="Shadow ORF (opposite yadG)"/>
</dbReference>
<dbReference type="HOGENOM" id="CLU_1110596_0_0_6"/>
<keyword evidence="2" id="KW-1185">Reference proteome</keyword>
<evidence type="ECO:0000313" key="2">
    <source>
        <dbReference type="Proteomes" id="UP000032303"/>
    </source>
</evidence>
<protein>
    <submittedName>
        <fullName evidence="1">Uncharacterized protein</fullName>
    </submittedName>
</protein>
<name>A0A0C5WSA8_9GAMM</name>
<proteinExistence type="predicted"/>
<dbReference type="AlphaFoldDB" id="A0A0C5WSA8"/>
<reference evidence="1 2" key="1">
    <citation type="submission" date="2013-05" db="EMBL/GenBank/DDBJ databases">
        <title>Complete genome sequence of the lipase-producing bacterium Photobacterium gaetbulicola Gung47.</title>
        <authorList>
            <person name="Kim Y.-O."/>
        </authorList>
    </citation>
    <scope>NUCLEOTIDE SEQUENCE [LARGE SCALE GENOMIC DNA]</scope>
    <source>
        <strain evidence="1 2">Gung47</strain>
    </source>
</reference>